<name>A0A811V1Z6_CERCA</name>
<gene>
    <name evidence="1" type="ORF">CCAP1982_LOCUS13333</name>
</gene>
<proteinExistence type="predicted"/>
<protein>
    <submittedName>
        <fullName evidence="1">(Mediterranean fruit fly) hypothetical protein</fullName>
    </submittedName>
</protein>
<reference evidence="1" key="1">
    <citation type="submission" date="2020-11" db="EMBL/GenBank/DDBJ databases">
        <authorList>
            <person name="Whitehead M."/>
        </authorList>
    </citation>
    <scope>NUCLEOTIDE SEQUENCE</scope>
    <source>
        <strain evidence="1">EGII</strain>
    </source>
</reference>
<keyword evidence="2" id="KW-1185">Reference proteome</keyword>
<comment type="caution">
    <text evidence="1">The sequence shown here is derived from an EMBL/GenBank/DDBJ whole genome shotgun (WGS) entry which is preliminary data.</text>
</comment>
<dbReference type="AlphaFoldDB" id="A0A811V1Z6"/>
<organism evidence="1 2">
    <name type="scientific">Ceratitis capitata</name>
    <name type="common">Mediterranean fruit fly</name>
    <name type="synonym">Tephritis capitata</name>
    <dbReference type="NCBI Taxonomy" id="7213"/>
    <lineage>
        <taxon>Eukaryota</taxon>
        <taxon>Metazoa</taxon>
        <taxon>Ecdysozoa</taxon>
        <taxon>Arthropoda</taxon>
        <taxon>Hexapoda</taxon>
        <taxon>Insecta</taxon>
        <taxon>Pterygota</taxon>
        <taxon>Neoptera</taxon>
        <taxon>Endopterygota</taxon>
        <taxon>Diptera</taxon>
        <taxon>Brachycera</taxon>
        <taxon>Muscomorpha</taxon>
        <taxon>Tephritoidea</taxon>
        <taxon>Tephritidae</taxon>
        <taxon>Ceratitis</taxon>
        <taxon>Ceratitis</taxon>
    </lineage>
</organism>
<accession>A0A811V1Z6</accession>
<dbReference type="Proteomes" id="UP000606786">
    <property type="component" value="Unassembled WGS sequence"/>
</dbReference>
<evidence type="ECO:0000313" key="1">
    <source>
        <dbReference type="EMBL" id="CAD7004954.1"/>
    </source>
</evidence>
<dbReference type="EMBL" id="CAJHJT010000034">
    <property type="protein sequence ID" value="CAD7004954.1"/>
    <property type="molecule type" value="Genomic_DNA"/>
</dbReference>
<evidence type="ECO:0000313" key="2">
    <source>
        <dbReference type="Proteomes" id="UP000606786"/>
    </source>
</evidence>
<sequence>MDVYRIQLRSLLSFRSLAPPAIGWNSGSINQKQVRENFVGTTSTTPEFVFCAVLSSAPSYHLLTDSLQHPFLKSYVVSPQSAPNSVKYRL</sequence>